<dbReference type="SUPFAM" id="SSF52777">
    <property type="entry name" value="CoA-dependent acyltransferases"/>
    <property type="match status" value="1"/>
</dbReference>
<reference evidence="1 2" key="1">
    <citation type="journal article" date="2011" name="PLoS Pathog.">
        <title>Dynamic evolution of pathogenicity revealed by sequencing and comparative genomics of 19 Pseudomonas syringae isolates.</title>
        <authorList>
            <person name="Baltrus D.A."/>
            <person name="Nishimura M.T."/>
            <person name="Romanchuk A."/>
            <person name="Chang J.H."/>
            <person name="Mukhtar M.S."/>
            <person name="Cherkis K."/>
            <person name="Roach J."/>
            <person name="Grant S.R."/>
            <person name="Jones C.D."/>
            <person name="Dangl J.L."/>
        </authorList>
    </citation>
    <scope>NUCLEOTIDE SEQUENCE [LARGE SCALE GENOMIC DNA]</scope>
    <source>
        <strain evidence="2">race 4</strain>
    </source>
</reference>
<dbReference type="Proteomes" id="UP000005466">
    <property type="component" value="Unassembled WGS sequence"/>
</dbReference>
<proteinExistence type="predicted"/>
<dbReference type="EMBL" id="ADWY01003674">
    <property type="protein sequence ID" value="EGH19161.1"/>
    <property type="molecule type" value="Genomic_DNA"/>
</dbReference>
<comment type="caution">
    <text evidence="1">The sequence shown here is derived from an EMBL/GenBank/DDBJ whole genome shotgun (WGS) entry which is preliminary data.</text>
</comment>
<name>F3CIR9_PSESG</name>
<protein>
    <submittedName>
        <fullName evidence="1">Pyoverdine sidechain peptide synthetase IV, D-Asp-L-Ser component</fullName>
    </submittedName>
</protein>
<dbReference type="InterPro" id="IPR023213">
    <property type="entry name" value="CAT-like_dom_sf"/>
</dbReference>
<gene>
    <name evidence="1" type="ORF">Pgy4_39965</name>
</gene>
<dbReference type="Gene3D" id="3.30.559.10">
    <property type="entry name" value="Chloramphenicol acetyltransferase-like domain"/>
    <property type="match status" value="1"/>
</dbReference>
<accession>F3CIR9</accession>
<dbReference type="AlphaFoldDB" id="F3CIR9"/>
<dbReference type="HOGENOM" id="CLU_3321792_0_0_6"/>
<feature type="non-terminal residue" evidence="1">
    <location>
        <position position="39"/>
    </location>
</feature>
<evidence type="ECO:0000313" key="1">
    <source>
        <dbReference type="EMBL" id="EGH19161.1"/>
    </source>
</evidence>
<sequence>AYTHQRMLFLWQMEPGNAAYNVPMAVRLNGPLDRQAFIT</sequence>
<organism evidence="1 2">
    <name type="scientific">Pseudomonas savastanoi pv. glycinea str. race 4</name>
    <dbReference type="NCBI Taxonomy" id="875330"/>
    <lineage>
        <taxon>Bacteria</taxon>
        <taxon>Pseudomonadati</taxon>
        <taxon>Pseudomonadota</taxon>
        <taxon>Gammaproteobacteria</taxon>
        <taxon>Pseudomonadales</taxon>
        <taxon>Pseudomonadaceae</taxon>
        <taxon>Pseudomonas</taxon>
    </lineage>
</organism>
<feature type="non-terminal residue" evidence="1">
    <location>
        <position position="1"/>
    </location>
</feature>
<evidence type="ECO:0000313" key="2">
    <source>
        <dbReference type="Proteomes" id="UP000005466"/>
    </source>
</evidence>